<feature type="region of interest" description="Disordered" evidence="4">
    <location>
        <begin position="864"/>
        <end position="951"/>
    </location>
</feature>
<dbReference type="InterPro" id="IPR044925">
    <property type="entry name" value="His-Me_finger_sf"/>
</dbReference>
<feature type="compositionally biased region" description="Basic and acidic residues" evidence="4">
    <location>
        <begin position="347"/>
        <end position="357"/>
    </location>
</feature>
<dbReference type="RefSeq" id="XP_029215819.1">
    <property type="nucleotide sequence ID" value="XM_029361004.1"/>
</dbReference>
<feature type="domain" description="ENPP1-3/EXOG-like endonuclease/phosphodiesterase" evidence="5">
    <location>
        <begin position="391"/>
        <end position="855"/>
    </location>
</feature>
<evidence type="ECO:0000256" key="3">
    <source>
        <dbReference type="PIRSR" id="PIRSR640255-2"/>
    </source>
</evidence>
<dbReference type="STRING" id="94643.A0A2A9M8U2"/>
<feature type="compositionally biased region" description="Acidic residues" evidence="4">
    <location>
        <begin position="366"/>
        <end position="379"/>
    </location>
</feature>
<proteinExistence type="inferred from homology"/>
<feature type="region of interest" description="Disordered" evidence="4">
    <location>
        <begin position="254"/>
        <end position="402"/>
    </location>
</feature>
<dbReference type="GO" id="GO:0005743">
    <property type="term" value="C:mitochondrial inner membrane"/>
    <property type="evidence" value="ECO:0007669"/>
    <property type="project" value="TreeGrafter"/>
</dbReference>
<feature type="compositionally biased region" description="Low complexity" evidence="4">
    <location>
        <begin position="727"/>
        <end position="749"/>
    </location>
</feature>
<dbReference type="InterPro" id="IPR044929">
    <property type="entry name" value="DNA/RNA_non-sp_Endonuclease_sf"/>
</dbReference>
<feature type="region of interest" description="Disordered" evidence="4">
    <location>
        <begin position="967"/>
        <end position="1028"/>
    </location>
</feature>
<dbReference type="GO" id="GO:0005634">
    <property type="term" value="C:nucleus"/>
    <property type="evidence" value="ECO:0007669"/>
    <property type="project" value="TreeGrafter"/>
</dbReference>
<feature type="compositionally biased region" description="Basic and acidic residues" evidence="4">
    <location>
        <begin position="307"/>
        <end position="331"/>
    </location>
</feature>
<protein>
    <recommendedName>
        <fullName evidence="9">DNA/RNA non-specific endonuclease domain-containing protein</fullName>
    </recommendedName>
</protein>
<dbReference type="GO" id="GO:0046872">
    <property type="term" value="F:metal ion binding"/>
    <property type="evidence" value="ECO:0007669"/>
    <property type="project" value="UniProtKB-KW"/>
</dbReference>
<reference evidence="7 8" key="1">
    <citation type="submission" date="2017-09" db="EMBL/GenBank/DDBJ databases">
        <title>Genome sequencing of Besnoitia besnoiti strain Bb-Ger1.</title>
        <authorList>
            <person name="Schares G."/>
            <person name="Venepally P."/>
            <person name="Lorenzi H.A."/>
        </authorList>
    </citation>
    <scope>NUCLEOTIDE SEQUENCE [LARGE SCALE GENOMIC DNA]</scope>
    <source>
        <strain evidence="7 8">Bb-Ger1</strain>
    </source>
</reference>
<feature type="compositionally biased region" description="Basic and acidic residues" evidence="4">
    <location>
        <begin position="558"/>
        <end position="568"/>
    </location>
</feature>
<dbReference type="PANTHER" id="PTHR13966">
    <property type="entry name" value="ENDONUCLEASE RELATED"/>
    <property type="match status" value="1"/>
</dbReference>
<feature type="region of interest" description="Disordered" evidence="4">
    <location>
        <begin position="554"/>
        <end position="597"/>
    </location>
</feature>
<dbReference type="InterPro" id="IPR001604">
    <property type="entry name" value="Endo_G_ENPP1-like_dom"/>
</dbReference>
<evidence type="ECO:0000313" key="8">
    <source>
        <dbReference type="Proteomes" id="UP000224006"/>
    </source>
</evidence>
<feature type="compositionally biased region" description="Low complexity" evidence="4">
    <location>
        <begin position="90"/>
        <end position="109"/>
    </location>
</feature>
<feature type="binding site" evidence="3">
    <location>
        <position position="474"/>
    </location>
    <ligand>
        <name>Mg(2+)</name>
        <dbReference type="ChEBI" id="CHEBI:18420"/>
        <note>catalytic</note>
    </ligand>
</feature>
<name>A0A2A9M8U2_BESBE</name>
<evidence type="ECO:0000256" key="2">
    <source>
        <dbReference type="PIRSR" id="PIRSR640255-1"/>
    </source>
</evidence>
<dbReference type="Gene3D" id="3.40.570.10">
    <property type="entry name" value="Extracellular Endonuclease, subunit A"/>
    <property type="match status" value="2"/>
</dbReference>
<evidence type="ECO:0000259" key="6">
    <source>
        <dbReference type="SMART" id="SM00892"/>
    </source>
</evidence>
<dbReference type="EMBL" id="NWUJ01000013">
    <property type="protein sequence ID" value="PFH31810.1"/>
    <property type="molecule type" value="Genomic_DNA"/>
</dbReference>
<evidence type="ECO:0000256" key="4">
    <source>
        <dbReference type="SAM" id="MobiDB-lite"/>
    </source>
</evidence>
<dbReference type="Proteomes" id="UP000224006">
    <property type="component" value="Chromosome XII"/>
</dbReference>
<dbReference type="VEuPathDB" id="ToxoDB:BESB_023020"/>
<dbReference type="KEGG" id="bbes:BESB_023020"/>
<dbReference type="InterPro" id="IPR040255">
    <property type="entry name" value="Non-specific_endonuclease"/>
</dbReference>
<feature type="region of interest" description="Disordered" evidence="4">
    <location>
        <begin position="722"/>
        <end position="750"/>
    </location>
</feature>
<dbReference type="SMART" id="SM00477">
    <property type="entry name" value="NUC"/>
    <property type="match status" value="1"/>
</dbReference>
<feature type="active site" description="Proton acceptor" evidence="2">
    <location>
        <position position="442"/>
    </location>
</feature>
<keyword evidence="3" id="KW-0479">Metal-binding</keyword>
<dbReference type="OrthoDB" id="333780at2759"/>
<organism evidence="7 8">
    <name type="scientific">Besnoitia besnoiti</name>
    <name type="common">Apicomplexan protozoan</name>
    <dbReference type="NCBI Taxonomy" id="94643"/>
    <lineage>
        <taxon>Eukaryota</taxon>
        <taxon>Sar</taxon>
        <taxon>Alveolata</taxon>
        <taxon>Apicomplexa</taxon>
        <taxon>Conoidasida</taxon>
        <taxon>Coccidia</taxon>
        <taxon>Eucoccidiorida</taxon>
        <taxon>Eimeriorina</taxon>
        <taxon>Sarcocystidae</taxon>
        <taxon>Besnoitia</taxon>
    </lineage>
</organism>
<dbReference type="Pfam" id="PF01223">
    <property type="entry name" value="Endonuclease_NS"/>
    <property type="match status" value="1"/>
</dbReference>
<dbReference type="SUPFAM" id="SSF54060">
    <property type="entry name" value="His-Me finger endonucleases"/>
    <property type="match status" value="1"/>
</dbReference>
<dbReference type="PANTHER" id="PTHR13966:SF5">
    <property type="entry name" value="ENDONUCLEASE G, MITOCHONDRIAL"/>
    <property type="match status" value="1"/>
</dbReference>
<feature type="domain" description="DNA/RNA non-specific endonuclease/pyrophosphatase/phosphodiesterase" evidence="6">
    <location>
        <begin position="236"/>
        <end position="855"/>
    </location>
</feature>
<evidence type="ECO:0000259" key="5">
    <source>
        <dbReference type="SMART" id="SM00477"/>
    </source>
</evidence>
<feature type="compositionally biased region" description="Basic and acidic residues" evidence="4">
    <location>
        <begin position="985"/>
        <end position="1007"/>
    </location>
</feature>
<dbReference type="GO" id="GO:0000014">
    <property type="term" value="F:single-stranded DNA endodeoxyribonuclease activity"/>
    <property type="evidence" value="ECO:0007669"/>
    <property type="project" value="TreeGrafter"/>
</dbReference>
<feature type="region of interest" description="Disordered" evidence="4">
    <location>
        <begin position="74"/>
        <end position="109"/>
    </location>
</feature>
<keyword evidence="8" id="KW-1185">Reference proteome</keyword>
<evidence type="ECO:0000256" key="1">
    <source>
        <dbReference type="ARBA" id="ARBA00010052"/>
    </source>
</evidence>
<sequence>MKLRHRMHPVPSVLGKPLRRVRVLSGPCASPGSTHVVCSPLLRSTVTVSSPPAAQRRSTAACVLPTADFVASRDAERQPRLSPLTRRAFSTSPASPASPAPSTGASPARGATSFVSWRSLAVFSLGTLCGATGVWLLARIHGADSGVCAFLPSFSCAPGDGDAEPAEHIENELARLPETRAPGPRRQLAAPLVAVAPERPRNPQAAEETQGASAGWRNLSTHYPAALLPSTERLLESPAFVSLVSTTRRQPLYVAERLRGPGDPAPGRAGDRSASQTQGEEGDATQREEGAEEAEGVSSWPLSFGRKRSEAEAKGRRREPQGRDTATDAPRRTPGAEAAETQPVARTQERDSEERSDTVAGSGASSEDDAESSDAEQAQDGEGPTDAALGRRGLYSKKKQKGFKATGGVDRRGLNFTQDTRIEKAWSADNSDYLRSGYSKGHLAAVALHKDSLESVQSTFSLGANIVPQNQAVNAGEWFRLEMLTKALTQLYEDVYVVSGPLWIPSDLVARTTHVALPACPLRSSSAAHHAAPHAALARSVSAPASNAAAAAAASGADAKDAQREFERPSVAQADGGSPSPRRSGAAEAGADASKPCLRGRSAQALEADDTAGNGQCDEPSELAARRGFAARLLRGKPQEKRDGEHEGARSLMRNFACLRPFSSSPDVFPVSLEALTGSSVRDRASTSAFSLFSYFAPAPGTAPRADADVLELALRACREALREQADSQPSSSSFSSSSSSPAASHPSSGKAALLHMEHEVVGSRLVAVPTHLFKVVLGVRPRRAGHGRLAAKDADAETNSVPPAWAPPPVVLGAFVVPNKKIEARGSDLSSFRVPLQFVEWISGLDFQGLVAHARENALSLQDEAPAKSQSQPPLRQSDVKGRPAAPRVSESPQGSNEAVADGHKAPSWTAPRSLPLAPTAEQPREVPLELDTDPSATERARRRRHARERAARDNFLRSIDLCRPRALSAPGESGDAGPRGGGRWKEAPEAEDVKQGRKTKSRGERTPPPTTYSFCAPGAIDKLRSS</sequence>
<dbReference type="InterPro" id="IPR020821">
    <property type="entry name" value="ENPP1-3/EXOG-like_nuc-like"/>
</dbReference>
<evidence type="ECO:0008006" key="9">
    <source>
        <dbReference type="Google" id="ProtNLM"/>
    </source>
</evidence>
<dbReference type="AlphaFoldDB" id="A0A2A9M8U2"/>
<dbReference type="GO" id="GO:0004521">
    <property type="term" value="F:RNA endonuclease activity"/>
    <property type="evidence" value="ECO:0007669"/>
    <property type="project" value="TreeGrafter"/>
</dbReference>
<dbReference type="GO" id="GO:0003676">
    <property type="term" value="F:nucleic acid binding"/>
    <property type="evidence" value="ECO:0007669"/>
    <property type="project" value="InterPro"/>
</dbReference>
<comment type="similarity">
    <text evidence="1">Belongs to the DNA/RNA non-specific endonuclease family.</text>
</comment>
<comment type="caution">
    <text evidence="7">The sequence shown here is derived from an EMBL/GenBank/DDBJ whole genome shotgun (WGS) entry which is preliminary data.</text>
</comment>
<evidence type="ECO:0000313" key="7">
    <source>
        <dbReference type="EMBL" id="PFH31810.1"/>
    </source>
</evidence>
<dbReference type="GeneID" id="40307362"/>
<accession>A0A2A9M8U2</accession>
<dbReference type="SMART" id="SM00892">
    <property type="entry name" value="Endonuclease_NS"/>
    <property type="match status" value="1"/>
</dbReference>
<gene>
    <name evidence="7" type="ORF">BESB_023020</name>
</gene>